<evidence type="ECO:0000313" key="1">
    <source>
        <dbReference type="EMBL" id="KAF0910841.1"/>
    </source>
</evidence>
<keyword evidence="2" id="KW-1185">Reference proteome</keyword>
<comment type="caution">
    <text evidence="1">The sequence shown here is derived from an EMBL/GenBank/DDBJ whole genome shotgun (WGS) entry which is preliminary data.</text>
</comment>
<name>A0A6G1DEK3_9ORYZ</name>
<gene>
    <name evidence="1" type="ORF">E2562_004807</name>
</gene>
<proteinExistence type="predicted"/>
<sequence length="70" mass="7980">MIYDIPPDADRYATVKCLHYIPTAIVVHFPYTAIVCNDGKINKLDGPLPSPWPQHYQQEETPFDTVKGHI</sequence>
<dbReference type="Proteomes" id="UP000479710">
    <property type="component" value="Unassembled WGS sequence"/>
</dbReference>
<organism evidence="1 2">
    <name type="scientific">Oryza meyeriana var. granulata</name>
    <dbReference type="NCBI Taxonomy" id="110450"/>
    <lineage>
        <taxon>Eukaryota</taxon>
        <taxon>Viridiplantae</taxon>
        <taxon>Streptophyta</taxon>
        <taxon>Embryophyta</taxon>
        <taxon>Tracheophyta</taxon>
        <taxon>Spermatophyta</taxon>
        <taxon>Magnoliopsida</taxon>
        <taxon>Liliopsida</taxon>
        <taxon>Poales</taxon>
        <taxon>Poaceae</taxon>
        <taxon>BOP clade</taxon>
        <taxon>Oryzoideae</taxon>
        <taxon>Oryzeae</taxon>
        <taxon>Oryzinae</taxon>
        <taxon>Oryza</taxon>
        <taxon>Oryza meyeriana</taxon>
    </lineage>
</organism>
<reference evidence="1 2" key="1">
    <citation type="submission" date="2019-11" db="EMBL/GenBank/DDBJ databases">
        <title>Whole genome sequence of Oryza granulata.</title>
        <authorList>
            <person name="Li W."/>
        </authorList>
    </citation>
    <scope>NUCLEOTIDE SEQUENCE [LARGE SCALE GENOMIC DNA]</scope>
    <source>
        <strain evidence="2">cv. Menghai</strain>
        <tissue evidence="1">Leaf</tissue>
    </source>
</reference>
<dbReference type="AlphaFoldDB" id="A0A6G1DEK3"/>
<protein>
    <submittedName>
        <fullName evidence="1">Uncharacterized protein</fullName>
    </submittedName>
</protein>
<evidence type="ECO:0000313" key="2">
    <source>
        <dbReference type="Proteomes" id="UP000479710"/>
    </source>
</evidence>
<dbReference type="EMBL" id="SPHZ02000006">
    <property type="protein sequence ID" value="KAF0910841.1"/>
    <property type="molecule type" value="Genomic_DNA"/>
</dbReference>
<accession>A0A6G1DEK3</accession>